<dbReference type="CDD" id="cd00761">
    <property type="entry name" value="Glyco_tranf_GTA_type"/>
    <property type="match status" value="1"/>
</dbReference>
<dbReference type="RefSeq" id="WP_076344164.1">
    <property type="nucleotide sequence ID" value="NZ_CP019082.1"/>
</dbReference>
<dbReference type="EMBL" id="CP019082">
    <property type="protein sequence ID" value="APW59898.1"/>
    <property type="molecule type" value="Genomic_DNA"/>
</dbReference>
<dbReference type="InterPro" id="IPR050834">
    <property type="entry name" value="Glycosyltransf_2"/>
</dbReference>
<keyword evidence="3" id="KW-1185">Reference proteome</keyword>
<sequence length="337" mass="37941">MGFPPVSVVIPSYNRGRLLTQTIDSVLRQTVVPSEIIVVDDGSTDDTEARLVPYAGRIHYIRQDNQGVSAARNRGLRKASGQLIAFLDADDVWHPRKLEMQLAVFDGRPDLGLLGTGQFDWPTTAFPEVDPNDSGPLIPVTWWQLAVKNYLTTSSVVARRRVLDLAGDFDTKMQGPEDRDLWLRVAEVAPIAYLNRPLTGYRIVPGSVSQQAQVCQAGMLRILQKLDDRRSWRGRWLVRRKAYSYVYHACSYLHSLQKRYPTALAFALKSLVWYPIPFRRGELTPCERPRRAAVIFLRMLRLKPPEPAPGQSLADGSPDILAAMNVDEPSHSLEVVQ</sequence>
<evidence type="ECO:0000259" key="1">
    <source>
        <dbReference type="Pfam" id="PF00535"/>
    </source>
</evidence>
<organism evidence="2 3">
    <name type="scientific">Paludisphaera borealis</name>
    <dbReference type="NCBI Taxonomy" id="1387353"/>
    <lineage>
        <taxon>Bacteria</taxon>
        <taxon>Pseudomonadati</taxon>
        <taxon>Planctomycetota</taxon>
        <taxon>Planctomycetia</taxon>
        <taxon>Isosphaerales</taxon>
        <taxon>Isosphaeraceae</taxon>
        <taxon>Paludisphaera</taxon>
    </lineage>
</organism>
<evidence type="ECO:0000313" key="2">
    <source>
        <dbReference type="EMBL" id="APW59898.1"/>
    </source>
</evidence>
<proteinExistence type="predicted"/>
<evidence type="ECO:0000313" key="3">
    <source>
        <dbReference type="Proteomes" id="UP000186309"/>
    </source>
</evidence>
<name>A0A1U7CLW5_9BACT</name>
<protein>
    <submittedName>
        <fullName evidence="2">GT2 family glycosyltransferase</fullName>
    </submittedName>
</protein>
<dbReference type="PANTHER" id="PTHR43685">
    <property type="entry name" value="GLYCOSYLTRANSFERASE"/>
    <property type="match status" value="1"/>
</dbReference>
<dbReference type="Pfam" id="PF00535">
    <property type="entry name" value="Glycos_transf_2"/>
    <property type="match status" value="1"/>
</dbReference>
<keyword evidence="2" id="KW-0808">Transferase</keyword>
<reference evidence="3" key="1">
    <citation type="submission" date="2016-12" db="EMBL/GenBank/DDBJ databases">
        <title>Comparative genomics of four Isosphaeraceae planctomycetes: a common pool of plasmids and glycoside hydrolase genes.</title>
        <authorList>
            <person name="Ivanova A."/>
        </authorList>
    </citation>
    <scope>NUCLEOTIDE SEQUENCE [LARGE SCALE GENOMIC DNA]</scope>
    <source>
        <strain evidence="3">PX4</strain>
    </source>
</reference>
<dbReference type="SUPFAM" id="SSF53448">
    <property type="entry name" value="Nucleotide-diphospho-sugar transferases"/>
    <property type="match status" value="1"/>
</dbReference>
<dbReference type="AlphaFoldDB" id="A0A1U7CLW5"/>
<dbReference type="GO" id="GO:0016740">
    <property type="term" value="F:transferase activity"/>
    <property type="evidence" value="ECO:0007669"/>
    <property type="project" value="UniProtKB-KW"/>
</dbReference>
<feature type="domain" description="Glycosyltransferase 2-like" evidence="1">
    <location>
        <begin position="7"/>
        <end position="111"/>
    </location>
</feature>
<dbReference type="InterPro" id="IPR001173">
    <property type="entry name" value="Glyco_trans_2-like"/>
</dbReference>
<dbReference type="STRING" id="1387353.BSF38_01359"/>
<dbReference type="Proteomes" id="UP000186309">
    <property type="component" value="Chromosome"/>
</dbReference>
<dbReference type="PANTHER" id="PTHR43685:SF11">
    <property type="entry name" value="GLYCOSYLTRANSFERASE TAGX-RELATED"/>
    <property type="match status" value="1"/>
</dbReference>
<dbReference type="KEGG" id="pbor:BSF38_01359"/>
<accession>A0A1U7CLW5</accession>
<dbReference type="InterPro" id="IPR029044">
    <property type="entry name" value="Nucleotide-diphossugar_trans"/>
</dbReference>
<dbReference type="Gene3D" id="3.90.550.10">
    <property type="entry name" value="Spore Coat Polysaccharide Biosynthesis Protein SpsA, Chain A"/>
    <property type="match status" value="1"/>
</dbReference>
<gene>
    <name evidence="2" type="ORF">BSF38_01359</name>
</gene>
<dbReference type="OrthoDB" id="9772170at2"/>